<feature type="chain" id="PRO_5003772274" evidence="2">
    <location>
        <begin position="24"/>
        <end position="149"/>
    </location>
</feature>
<evidence type="ECO:0000256" key="1">
    <source>
        <dbReference type="SAM" id="Phobius"/>
    </source>
</evidence>
<feature type="transmembrane region" description="Helical" evidence="1">
    <location>
        <begin position="75"/>
        <end position="97"/>
    </location>
</feature>
<keyword evidence="1" id="KW-0472">Membrane</keyword>
<protein>
    <submittedName>
        <fullName evidence="3">Uncharacterized protein</fullName>
    </submittedName>
</protein>
<keyword evidence="2" id="KW-0732">Signal</keyword>
<keyword evidence="4" id="KW-1185">Reference proteome</keyword>
<evidence type="ECO:0000313" key="3">
    <source>
        <dbReference type="EnsemblPlants" id="OB01G27210.1"/>
    </source>
</evidence>
<sequence>MQDAQLSCLDLLQLLSFVCRTLAYAISSFSSMDFIMLLLPSHSMIDILEITRVSMYEGPIVPFGPWQYMTGTLSMSMLLCPHMLLLLCLLSDGLLRLPFCRNIHWSPPLLLHTVFTMSVSFVLFLKGLKTRSHLFLLFETSGIIPASHI</sequence>
<proteinExistence type="predicted"/>
<dbReference type="HOGENOM" id="CLU_1752530_0_0_1"/>
<reference evidence="3" key="2">
    <citation type="submission" date="2013-04" db="UniProtKB">
        <authorList>
            <consortium name="EnsemblPlants"/>
        </authorList>
    </citation>
    <scope>IDENTIFICATION</scope>
</reference>
<dbReference type="AlphaFoldDB" id="J3L0G5"/>
<keyword evidence="1" id="KW-1133">Transmembrane helix</keyword>
<evidence type="ECO:0000313" key="4">
    <source>
        <dbReference type="Proteomes" id="UP000006038"/>
    </source>
</evidence>
<keyword evidence="1" id="KW-0812">Transmembrane</keyword>
<accession>J3L0G5</accession>
<feature type="transmembrane region" description="Helical" evidence="1">
    <location>
        <begin position="109"/>
        <end position="128"/>
    </location>
</feature>
<feature type="signal peptide" evidence="2">
    <location>
        <begin position="1"/>
        <end position="23"/>
    </location>
</feature>
<dbReference type="Proteomes" id="UP000006038">
    <property type="component" value="Chromosome 1"/>
</dbReference>
<name>J3L0G5_ORYBR</name>
<dbReference type="EnsemblPlants" id="OB01G27210.1">
    <property type="protein sequence ID" value="OB01G27210.1"/>
    <property type="gene ID" value="OB01G27210"/>
</dbReference>
<reference evidence="3" key="1">
    <citation type="journal article" date="2013" name="Nat. Commun.">
        <title>Whole-genome sequencing of Oryza brachyantha reveals mechanisms underlying Oryza genome evolution.</title>
        <authorList>
            <person name="Chen J."/>
            <person name="Huang Q."/>
            <person name="Gao D."/>
            <person name="Wang J."/>
            <person name="Lang Y."/>
            <person name="Liu T."/>
            <person name="Li B."/>
            <person name="Bai Z."/>
            <person name="Luis Goicoechea J."/>
            <person name="Liang C."/>
            <person name="Chen C."/>
            <person name="Zhang W."/>
            <person name="Sun S."/>
            <person name="Liao Y."/>
            <person name="Zhang X."/>
            <person name="Yang L."/>
            <person name="Song C."/>
            <person name="Wang M."/>
            <person name="Shi J."/>
            <person name="Liu G."/>
            <person name="Liu J."/>
            <person name="Zhou H."/>
            <person name="Zhou W."/>
            <person name="Yu Q."/>
            <person name="An N."/>
            <person name="Chen Y."/>
            <person name="Cai Q."/>
            <person name="Wang B."/>
            <person name="Liu B."/>
            <person name="Min J."/>
            <person name="Huang Y."/>
            <person name="Wu H."/>
            <person name="Li Z."/>
            <person name="Zhang Y."/>
            <person name="Yin Y."/>
            <person name="Song W."/>
            <person name="Jiang J."/>
            <person name="Jackson S.A."/>
            <person name="Wing R.A."/>
            <person name="Wang J."/>
            <person name="Chen M."/>
        </authorList>
    </citation>
    <scope>NUCLEOTIDE SEQUENCE [LARGE SCALE GENOMIC DNA]</scope>
    <source>
        <strain evidence="3">cv. IRGC 101232</strain>
    </source>
</reference>
<evidence type="ECO:0000256" key="2">
    <source>
        <dbReference type="SAM" id="SignalP"/>
    </source>
</evidence>
<dbReference type="Gramene" id="OB01G27210.1">
    <property type="protein sequence ID" value="OB01G27210.1"/>
    <property type="gene ID" value="OB01G27210"/>
</dbReference>
<organism evidence="3">
    <name type="scientific">Oryza brachyantha</name>
    <name type="common">malo sina</name>
    <dbReference type="NCBI Taxonomy" id="4533"/>
    <lineage>
        <taxon>Eukaryota</taxon>
        <taxon>Viridiplantae</taxon>
        <taxon>Streptophyta</taxon>
        <taxon>Embryophyta</taxon>
        <taxon>Tracheophyta</taxon>
        <taxon>Spermatophyta</taxon>
        <taxon>Magnoliopsida</taxon>
        <taxon>Liliopsida</taxon>
        <taxon>Poales</taxon>
        <taxon>Poaceae</taxon>
        <taxon>BOP clade</taxon>
        <taxon>Oryzoideae</taxon>
        <taxon>Oryzeae</taxon>
        <taxon>Oryzinae</taxon>
        <taxon>Oryza</taxon>
    </lineage>
</organism>